<dbReference type="PROSITE" id="PS51297">
    <property type="entry name" value="K_BOX"/>
    <property type="match status" value="1"/>
</dbReference>
<dbReference type="Pfam" id="PF00319">
    <property type="entry name" value="SRF-TF"/>
    <property type="match status" value="1"/>
</dbReference>
<dbReference type="GO" id="GO:0000977">
    <property type="term" value="F:RNA polymerase II transcription regulatory region sequence-specific DNA binding"/>
    <property type="evidence" value="ECO:0007669"/>
    <property type="project" value="InterPro"/>
</dbReference>
<dbReference type="EnsemblPlants" id="QL07p001582:mrna">
    <property type="protein sequence ID" value="QL07p001582:mrna"/>
    <property type="gene ID" value="QL07p001582"/>
</dbReference>
<comment type="subcellular location">
    <subcellularLocation>
        <location evidence="1">Nucleus</location>
    </subcellularLocation>
</comment>
<dbReference type="Pfam" id="PF01486">
    <property type="entry name" value="K-box"/>
    <property type="match status" value="1"/>
</dbReference>
<dbReference type="GO" id="GO:0005634">
    <property type="term" value="C:nucleus"/>
    <property type="evidence" value="ECO:0007669"/>
    <property type="project" value="UniProtKB-SubCell"/>
</dbReference>
<dbReference type="InterPro" id="IPR002100">
    <property type="entry name" value="TF_MADSbox"/>
</dbReference>
<dbReference type="InterPro" id="IPR050142">
    <property type="entry name" value="MADS-box/MEF2_TF"/>
</dbReference>
<dbReference type="SUPFAM" id="SSF55455">
    <property type="entry name" value="SRF-like"/>
    <property type="match status" value="1"/>
</dbReference>
<dbReference type="AlphaFoldDB" id="A0A7N2R778"/>
<dbReference type="PRINTS" id="PR00404">
    <property type="entry name" value="MADSDOMAIN"/>
</dbReference>
<evidence type="ECO:0000256" key="2">
    <source>
        <dbReference type="ARBA" id="ARBA00023015"/>
    </source>
</evidence>
<evidence type="ECO:0000256" key="4">
    <source>
        <dbReference type="ARBA" id="ARBA00023163"/>
    </source>
</evidence>
<dbReference type="FunCoup" id="A0A7N2R778">
    <property type="interactions" value="25"/>
</dbReference>
<dbReference type="GO" id="GO:0003700">
    <property type="term" value="F:DNA-binding transcription factor activity"/>
    <property type="evidence" value="ECO:0007669"/>
    <property type="project" value="InterPro"/>
</dbReference>
<dbReference type="InterPro" id="IPR002487">
    <property type="entry name" value="TF_Kbox"/>
</dbReference>
<dbReference type="OMA" id="EDHSQEH"/>
<evidence type="ECO:0000256" key="1">
    <source>
        <dbReference type="ARBA" id="ARBA00004123"/>
    </source>
</evidence>
<keyword evidence="4" id="KW-0804">Transcription</keyword>
<sequence length="261" mass="29372">MGRGKIEIKKIENLNSRQVTFSKRRSGLLKKAKELSVLCDAEVAVIIFSSTGKLYEFSNTSMEHTLSRYSRGLEMDYPQHSSDDLAVEQAPDDVNALKNELAKLRVAYLRMLGKDLEDLSLKELQILEDQMSEGILAVKDKKTKANAAVIIKGFLFMEEVLLEQLKKSKIQEQKALLENEALHKQLDEIRRTCKSPFLEFNPLEKKFLLSGSKAVSTSASEENEHSDTSLHLGLSTEVRRKRKSQKIDHTCNDSGSQVASG</sequence>
<dbReference type="SMART" id="SM00432">
    <property type="entry name" value="MADS"/>
    <property type="match status" value="1"/>
</dbReference>
<dbReference type="InParanoid" id="A0A7N2R778"/>
<feature type="region of interest" description="Disordered" evidence="6">
    <location>
        <begin position="218"/>
        <end position="261"/>
    </location>
</feature>
<dbReference type="GO" id="GO:0045944">
    <property type="term" value="P:positive regulation of transcription by RNA polymerase II"/>
    <property type="evidence" value="ECO:0007669"/>
    <property type="project" value="InterPro"/>
</dbReference>
<dbReference type="GO" id="GO:0046983">
    <property type="term" value="F:protein dimerization activity"/>
    <property type="evidence" value="ECO:0007669"/>
    <property type="project" value="InterPro"/>
</dbReference>
<feature type="domain" description="MADS-box" evidence="7">
    <location>
        <begin position="1"/>
        <end position="61"/>
    </location>
</feature>
<dbReference type="Gramene" id="QL07p001582:mrna">
    <property type="protein sequence ID" value="QL07p001582:mrna"/>
    <property type="gene ID" value="QL07p001582"/>
</dbReference>
<dbReference type="PROSITE" id="PS50066">
    <property type="entry name" value="MADS_BOX_2"/>
    <property type="match status" value="1"/>
</dbReference>
<dbReference type="PROSITE" id="PS00350">
    <property type="entry name" value="MADS_BOX_1"/>
    <property type="match status" value="1"/>
</dbReference>
<reference evidence="9" key="2">
    <citation type="submission" date="2021-01" db="UniProtKB">
        <authorList>
            <consortium name="EnsemblPlants"/>
        </authorList>
    </citation>
    <scope>IDENTIFICATION</scope>
</reference>
<dbReference type="EMBL" id="LRBV02000007">
    <property type="status" value="NOT_ANNOTATED_CDS"/>
    <property type="molecule type" value="Genomic_DNA"/>
</dbReference>
<organism evidence="9 10">
    <name type="scientific">Quercus lobata</name>
    <name type="common">Valley oak</name>
    <dbReference type="NCBI Taxonomy" id="97700"/>
    <lineage>
        <taxon>Eukaryota</taxon>
        <taxon>Viridiplantae</taxon>
        <taxon>Streptophyta</taxon>
        <taxon>Embryophyta</taxon>
        <taxon>Tracheophyta</taxon>
        <taxon>Spermatophyta</taxon>
        <taxon>Magnoliopsida</taxon>
        <taxon>eudicotyledons</taxon>
        <taxon>Gunneridae</taxon>
        <taxon>Pentapetalae</taxon>
        <taxon>rosids</taxon>
        <taxon>fabids</taxon>
        <taxon>Fagales</taxon>
        <taxon>Fagaceae</taxon>
        <taxon>Quercus</taxon>
    </lineage>
</organism>
<evidence type="ECO:0000256" key="6">
    <source>
        <dbReference type="SAM" id="MobiDB-lite"/>
    </source>
</evidence>
<evidence type="ECO:0000313" key="10">
    <source>
        <dbReference type="Proteomes" id="UP000594261"/>
    </source>
</evidence>
<keyword evidence="5" id="KW-0539">Nucleus</keyword>
<protein>
    <submittedName>
        <fullName evidence="9">Uncharacterized protein</fullName>
    </submittedName>
</protein>
<feature type="domain" description="K-box" evidence="8">
    <location>
        <begin position="87"/>
        <end position="192"/>
    </location>
</feature>
<accession>A0A7N2R778</accession>
<dbReference type="PANTHER" id="PTHR48019">
    <property type="entry name" value="SERUM RESPONSE FACTOR HOMOLOG"/>
    <property type="match status" value="1"/>
</dbReference>
<evidence type="ECO:0000259" key="7">
    <source>
        <dbReference type="PROSITE" id="PS50066"/>
    </source>
</evidence>
<evidence type="ECO:0000256" key="3">
    <source>
        <dbReference type="ARBA" id="ARBA00023125"/>
    </source>
</evidence>
<keyword evidence="10" id="KW-1185">Reference proteome</keyword>
<dbReference type="FunFam" id="3.40.1810.10:FF:000003">
    <property type="entry name" value="MADS-box transcription factor MADS-MC"/>
    <property type="match status" value="1"/>
</dbReference>
<dbReference type="InterPro" id="IPR036879">
    <property type="entry name" value="TF_MADSbox_sf"/>
</dbReference>
<dbReference type="Proteomes" id="UP000594261">
    <property type="component" value="Chromosome 7"/>
</dbReference>
<evidence type="ECO:0000259" key="8">
    <source>
        <dbReference type="PROSITE" id="PS51297"/>
    </source>
</evidence>
<keyword evidence="2" id="KW-0805">Transcription regulation</keyword>
<evidence type="ECO:0000313" key="9">
    <source>
        <dbReference type="EnsemblPlants" id="QL07p001582:mrna"/>
    </source>
</evidence>
<feature type="compositionally biased region" description="Polar residues" evidence="6">
    <location>
        <begin position="252"/>
        <end position="261"/>
    </location>
</feature>
<dbReference type="CDD" id="cd00265">
    <property type="entry name" value="MADS_MEF2_like"/>
    <property type="match status" value="1"/>
</dbReference>
<proteinExistence type="predicted"/>
<reference evidence="9 10" key="1">
    <citation type="journal article" date="2016" name="G3 (Bethesda)">
        <title>First Draft Assembly and Annotation of the Genome of a California Endemic Oak Quercus lobata Nee (Fagaceae).</title>
        <authorList>
            <person name="Sork V.L."/>
            <person name="Fitz-Gibbon S.T."/>
            <person name="Puiu D."/>
            <person name="Crepeau M."/>
            <person name="Gugger P.F."/>
            <person name="Sherman R."/>
            <person name="Stevens K."/>
            <person name="Langley C.H."/>
            <person name="Pellegrini M."/>
            <person name="Salzberg S.L."/>
        </authorList>
    </citation>
    <scope>NUCLEOTIDE SEQUENCE [LARGE SCALE GENOMIC DNA]</scope>
    <source>
        <strain evidence="9 10">cv. SW786</strain>
    </source>
</reference>
<dbReference type="Gene3D" id="3.40.1810.10">
    <property type="entry name" value="Transcription factor, MADS-box"/>
    <property type="match status" value="1"/>
</dbReference>
<keyword evidence="3" id="KW-0238">DNA-binding</keyword>
<dbReference type="InterPro" id="IPR033896">
    <property type="entry name" value="MEF2-like_N"/>
</dbReference>
<evidence type="ECO:0000256" key="5">
    <source>
        <dbReference type="ARBA" id="ARBA00023242"/>
    </source>
</evidence>
<name>A0A7N2R778_QUELO</name>